<name>A0A370R129_9GAMM</name>
<gene>
    <name evidence="3" type="ORF">C8D90_10293</name>
</gene>
<keyword evidence="1" id="KW-0378">Hydrolase</keyword>
<dbReference type="Proteomes" id="UP000254848">
    <property type="component" value="Unassembled WGS sequence"/>
</dbReference>
<dbReference type="EMBL" id="QRAP01000002">
    <property type="protein sequence ID" value="RDK95618.1"/>
    <property type="molecule type" value="Genomic_DNA"/>
</dbReference>
<dbReference type="GO" id="GO:0006508">
    <property type="term" value="P:proteolysis"/>
    <property type="evidence" value="ECO:0007669"/>
    <property type="project" value="InterPro"/>
</dbReference>
<evidence type="ECO:0000256" key="1">
    <source>
        <dbReference type="ARBA" id="ARBA00022801"/>
    </source>
</evidence>
<dbReference type="RefSeq" id="WP_115457368.1">
    <property type="nucleotide sequence ID" value="NZ_QRAP01000002.1"/>
</dbReference>
<proteinExistence type="predicted"/>
<dbReference type="Pfam" id="PF00326">
    <property type="entry name" value="Peptidase_S9"/>
    <property type="match status" value="1"/>
</dbReference>
<evidence type="ECO:0000259" key="2">
    <source>
        <dbReference type="Pfam" id="PF00326"/>
    </source>
</evidence>
<dbReference type="GO" id="GO:0052689">
    <property type="term" value="F:carboxylic ester hydrolase activity"/>
    <property type="evidence" value="ECO:0007669"/>
    <property type="project" value="UniProtKB-ARBA"/>
</dbReference>
<organism evidence="3 4">
    <name type="scientific">Enterobacillus tribolii</name>
    <dbReference type="NCBI Taxonomy" id="1487935"/>
    <lineage>
        <taxon>Bacteria</taxon>
        <taxon>Pseudomonadati</taxon>
        <taxon>Pseudomonadota</taxon>
        <taxon>Gammaproteobacteria</taxon>
        <taxon>Enterobacterales</taxon>
        <taxon>Hafniaceae</taxon>
        <taxon>Enterobacillus</taxon>
    </lineage>
</organism>
<dbReference type="GO" id="GO:0008236">
    <property type="term" value="F:serine-type peptidase activity"/>
    <property type="evidence" value="ECO:0007669"/>
    <property type="project" value="InterPro"/>
</dbReference>
<dbReference type="PANTHER" id="PTHR22946:SF9">
    <property type="entry name" value="POLYKETIDE TRANSFERASE AF380"/>
    <property type="match status" value="1"/>
</dbReference>
<dbReference type="SUPFAM" id="SSF53474">
    <property type="entry name" value="alpha/beta-Hydrolases"/>
    <property type="match status" value="1"/>
</dbReference>
<evidence type="ECO:0000313" key="3">
    <source>
        <dbReference type="EMBL" id="RDK95618.1"/>
    </source>
</evidence>
<dbReference type="Gene3D" id="3.40.50.1820">
    <property type="entry name" value="alpha/beta hydrolase"/>
    <property type="match status" value="1"/>
</dbReference>
<dbReference type="NCBIfam" id="NF007857">
    <property type="entry name" value="PRK10566.1"/>
    <property type="match status" value="1"/>
</dbReference>
<protein>
    <recommendedName>
        <fullName evidence="2">Peptidase S9 prolyl oligopeptidase catalytic domain-containing protein</fullName>
    </recommendedName>
</protein>
<evidence type="ECO:0000313" key="4">
    <source>
        <dbReference type="Proteomes" id="UP000254848"/>
    </source>
</evidence>
<comment type="caution">
    <text evidence="3">The sequence shown here is derived from an EMBL/GenBank/DDBJ whole genome shotgun (WGS) entry which is preliminary data.</text>
</comment>
<dbReference type="AlphaFoldDB" id="A0A370R129"/>
<reference evidence="3 4" key="1">
    <citation type="submission" date="2018-07" db="EMBL/GenBank/DDBJ databases">
        <title>Genomic Encyclopedia of Type Strains, Phase IV (KMG-IV): sequencing the most valuable type-strain genomes for metagenomic binning, comparative biology and taxonomic classification.</title>
        <authorList>
            <person name="Goeker M."/>
        </authorList>
    </citation>
    <scope>NUCLEOTIDE SEQUENCE [LARGE SCALE GENOMIC DNA]</scope>
    <source>
        <strain evidence="3 4">DSM 103736</strain>
    </source>
</reference>
<dbReference type="InterPro" id="IPR001375">
    <property type="entry name" value="Peptidase_S9_cat"/>
</dbReference>
<dbReference type="OrthoDB" id="31158at2"/>
<keyword evidence="4" id="KW-1185">Reference proteome</keyword>
<accession>A0A370R129</accession>
<feature type="domain" description="Peptidase S9 prolyl oligopeptidase catalytic" evidence="2">
    <location>
        <begin position="48"/>
        <end position="234"/>
    </location>
</feature>
<dbReference type="InterPro" id="IPR029058">
    <property type="entry name" value="AB_hydrolase_fold"/>
</dbReference>
<sequence length="249" mass="27942">MVEMFAEYAGGIPVLHAVPAGQRDAVLPTVFFHHGFLSSKEMYSYFGYVLAERGLRVILPEADMHGERFNGDESYRLTHFWDILRRNVDELPQLVEHYRSRGLIAPGRLGVAGVSLGGMTTLAAKARYDWIDAAAALMGSGYFLSLAHTLFPPFRPESEEEKRRFAQDIAPLAQYEIGHQLEKVADRPLFLWHGLADDLVPAAESARLMAELGARGLLEKVVYRTEAGIAHKITVNAQVECCRFFEEYL</sequence>
<dbReference type="InterPro" id="IPR050261">
    <property type="entry name" value="FrsA_esterase"/>
</dbReference>
<dbReference type="PANTHER" id="PTHR22946">
    <property type="entry name" value="DIENELACTONE HYDROLASE DOMAIN-CONTAINING PROTEIN-RELATED"/>
    <property type="match status" value="1"/>
</dbReference>